<reference evidence="1" key="1">
    <citation type="submission" date="2016-10" db="EMBL/GenBank/DDBJ databases">
        <authorList>
            <person name="de Groot N.N."/>
        </authorList>
    </citation>
    <scope>NUCLEOTIDE SEQUENCE</scope>
</reference>
<protein>
    <recommendedName>
        <fullName evidence="2">DUF2237 domain-containing protein</fullName>
    </recommendedName>
</protein>
<evidence type="ECO:0008006" key="2">
    <source>
        <dbReference type="Google" id="ProtNLM"/>
    </source>
</evidence>
<name>A0A1W1ECK5_9ZZZZ</name>
<sequence length="126" mass="14115">MTRQDPNAKNVLGEPLEPCSLNPLTGFYRDGSCFSGEDNPGYHAVCIYATKEFLEYSKEVGNDLSTPVPQYNFAGVKEGQSWCLSGPRFVEAVLNDMAPHIFIHATHERMLELTDIETLKKYAIDL</sequence>
<dbReference type="Gene3D" id="3.30.56.110">
    <property type="entry name" value="Protein of unknown function DUF2237"/>
    <property type="match status" value="1"/>
</dbReference>
<evidence type="ECO:0000313" key="1">
    <source>
        <dbReference type="EMBL" id="SFZ97765.1"/>
    </source>
</evidence>
<dbReference type="EMBL" id="FPKX01000020">
    <property type="protein sequence ID" value="SFZ97765.1"/>
    <property type="molecule type" value="Genomic_DNA"/>
</dbReference>
<dbReference type="InterPro" id="IPR018714">
    <property type="entry name" value="DUF2237"/>
</dbReference>
<dbReference type="PANTHER" id="PTHR37466:SF1">
    <property type="entry name" value="SLR1628 PROTEIN"/>
    <property type="match status" value="1"/>
</dbReference>
<accession>A0A1W1ECK5</accession>
<dbReference type="Pfam" id="PF09996">
    <property type="entry name" value="DUF2237"/>
    <property type="match status" value="1"/>
</dbReference>
<gene>
    <name evidence="1" type="ORF">MNB_SV-5-135</name>
</gene>
<organism evidence="1">
    <name type="scientific">hydrothermal vent metagenome</name>
    <dbReference type="NCBI Taxonomy" id="652676"/>
    <lineage>
        <taxon>unclassified sequences</taxon>
        <taxon>metagenomes</taxon>
        <taxon>ecological metagenomes</taxon>
    </lineage>
</organism>
<dbReference type="AlphaFoldDB" id="A0A1W1ECK5"/>
<proteinExistence type="predicted"/>
<dbReference type="PANTHER" id="PTHR37466">
    <property type="entry name" value="SLR1628 PROTEIN"/>
    <property type="match status" value="1"/>
</dbReference>